<name>A0ABN9BR21_9NEOB</name>
<evidence type="ECO:0000313" key="1">
    <source>
        <dbReference type="EMBL" id="CAI9550137.1"/>
    </source>
</evidence>
<feature type="non-terminal residue" evidence="1">
    <location>
        <position position="106"/>
    </location>
</feature>
<sequence>TQQTCGHTLIFAAFQTQNGKSRLQVFAVELFFFFNSSSSQRCPELFFHHEKCMQRVFTVLRWTKHLTQDVPTKLVTHCNDQFTSQTSPTLGNKRYVNAHSHLKYSG</sequence>
<evidence type="ECO:0000313" key="2">
    <source>
        <dbReference type="Proteomes" id="UP001162483"/>
    </source>
</evidence>
<reference evidence="1" key="1">
    <citation type="submission" date="2023-05" db="EMBL/GenBank/DDBJ databases">
        <authorList>
            <person name="Stuckert A."/>
        </authorList>
    </citation>
    <scope>NUCLEOTIDE SEQUENCE</scope>
</reference>
<proteinExistence type="predicted"/>
<accession>A0ABN9BR21</accession>
<dbReference type="Proteomes" id="UP001162483">
    <property type="component" value="Unassembled WGS sequence"/>
</dbReference>
<dbReference type="EMBL" id="CATNWA010005505">
    <property type="protein sequence ID" value="CAI9550137.1"/>
    <property type="molecule type" value="Genomic_DNA"/>
</dbReference>
<gene>
    <name evidence="1" type="ORF">SPARVUS_LOCUS3461948</name>
</gene>
<feature type="non-terminal residue" evidence="1">
    <location>
        <position position="1"/>
    </location>
</feature>
<comment type="caution">
    <text evidence="1">The sequence shown here is derived from an EMBL/GenBank/DDBJ whole genome shotgun (WGS) entry which is preliminary data.</text>
</comment>
<organism evidence="1 2">
    <name type="scientific">Staurois parvus</name>
    <dbReference type="NCBI Taxonomy" id="386267"/>
    <lineage>
        <taxon>Eukaryota</taxon>
        <taxon>Metazoa</taxon>
        <taxon>Chordata</taxon>
        <taxon>Craniata</taxon>
        <taxon>Vertebrata</taxon>
        <taxon>Euteleostomi</taxon>
        <taxon>Amphibia</taxon>
        <taxon>Batrachia</taxon>
        <taxon>Anura</taxon>
        <taxon>Neobatrachia</taxon>
        <taxon>Ranoidea</taxon>
        <taxon>Ranidae</taxon>
        <taxon>Staurois</taxon>
    </lineage>
</organism>
<protein>
    <submittedName>
        <fullName evidence="1">Uncharacterized protein</fullName>
    </submittedName>
</protein>
<keyword evidence="2" id="KW-1185">Reference proteome</keyword>